<sequence>MAKAEQDCDEYYLDEMEAEVEDTLQQIDSKYCVVTAKCGDSFHQSLAALSQEFDSLGLPPLDLSQSSENLFKEVVDGAHYLVNLCRSTVVQTKNATTENRMIAARQSEVQHINNDLKNRIQKQEERRNVLENHIRRLKTEQLEAKQREEVLKQELQKTKRYYQSKEKGYLHDIKRLVKEKQKLEEKCGLDMNIHSKDDCIKNLLVRYKQNEQVLKDTVTKMIDENRKLLEENLHLRGQT</sequence>
<feature type="coiled-coil region" evidence="1">
    <location>
        <begin position="106"/>
        <end position="186"/>
    </location>
</feature>
<proteinExistence type="predicted"/>
<dbReference type="EMBL" id="CAACVG010003402">
    <property type="protein sequence ID" value="VEN37469.1"/>
    <property type="molecule type" value="Genomic_DNA"/>
</dbReference>
<keyword evidence="1" id="KW-0175">Coiled coil</keyword>
<gene>
    <name evidence="2" type="ORF">CALMAC_LOCUS2707</name>
</gene>
<keyword evidence="3" id="KW-1185">Reference proteome</keyword>
<protein>
    <submittedName>
        <fullName evidence="2">Uncharacterized protein</fullName>
    </submittedName>
</protein>
<dbReference type="AlphaFoldDB" id="A0A653BPM7"/>
<evidence type="ECO:0000313" key="3">
    <source>
        <dbReference type="Proteomes" id="UP000410492"/>
    </source>
</evidence>
<accession>A0A653BPM7</accession>
<evidence type="ECO:0000256" key="1">
    <source>
        <dbReference type="SAM" id="Coils"/>
    </source>
</evidence>
<name>A0A653BPM7_CALMS</name>
<organism evidence="2 3">
    <name type="scientific">Callosobruchus maculatus</name>
    <name type="common">Southern cowpea weevil</name>
    <name type="synonym">Pulse bruchid</name>
    <dbReference type="NCBI Taxonomy" id="64391"/>
    <lineage>
        <taxon>Eukaryota</taxon>
        <taxon>Metazoa</taxon>
        <taxon>Ecdysozoa</taxon>
        <taxon>Arthropoda</taxon>
        <taxon>Hexapoda</taxon>
        <taxon>Insecta</taxon>
        <taxon>Pterygota</taxon>
        <taxon>Neoptera</taxon>
        <taxon>Endopterygota</taxon>
        <taxon>Coleoptera</taxon>
        <taxon>Polyphaga</taxon>
        <taxon>Cucujiformia</taxon>
        <taxon>Chrysomeloidea</taxon>
        <taxon>Chrysomelidae</taxon>
        <taxon>Bruchinae</taxon>
        <taxon>Bruchini</taxon>
        <taxon>Callosobruchus</taxon>
    </lineage>
</organism>
<reference evidence="2 3" key="1">
    <citation type="submission" date="2019-01" db="EMBL/GenBank/DDBJ databases">
        <authorList>
            <person name="Sayadi A."/>
        </authorList>
    </citation>
    <scope>NUCLEOTIDE SEQUENCE [LARGE SCALE GENOMIC DNA]</scope>
</reference>
<dbReference type="Proteomes" id="UP000410492">
    <property type="component" value="Unassembled WGS sequence"/>
</dbReference>
<evidence type="ECO:0000313" key="2">
    <source>
        <dbReference type="EMBL" id="VEN37469.1"/>
    </source>
</evidence>
<dbReference type="OrthoDB" id="312015at2759"/>